<evidence type="ECO:0000313" key="6">
    <source>
        <dbReference type="Proteomes" id="UP000292307"/>
    </source>
</evidence>
<reference evidence="4" key="1">
    <citation type="journal article" date="2014" name="Int. J. Syst. Evol. Microbiol.">
        <title>Complete genome sequence of Corynebacterium casei LMG S-19264T (=DSM 44701T), isolated from a smear-ripened cheese.</title>
        <authorList>
            <consortium name="US DOE Joint Genome Institute (JGI-PGF)"/>
            <person name="Walter F."/>
            <person name="Albersmeier A."/>
            <person name="Kalinowski J."/>
            <person name="Ruckert C."/>
        </authorList>
    </citation>
    <scope>NUCLEOTIDE SEQUENCE</scope>
    <source>
        <strain evidence="4">KCTC 12343</strain>
    </source>
</reference>
<dbReference type="RefSeq" id="WP_131144962.1">
    <property type="nucleotide sequence ID" value="NZ_BMWV01000002.1"/>
</dbReference>
<keyword evidence="2" id="KW-0812">Transmembrane</keyword>
<dbReference type="GO" id="GO:0005737">
    <property type="term" value="C:cytoplasm"/>
    <property type="evidence" value="ECO:0007669"/>
    <property type="project" value="TreeGrafter"/>
</dbReference>
<dbReference type="GO" id="GO:0016491">
    <property type="term" value="F:oxidoreductase activity"/>
    <property type="evidence" value="ECO:0007669"/>
    <property type="project" value="UniProtKB-KW"/>
</dbReference>
<evidence type="ECO:0000256" key="1">
    <source>
        <dbReference type="ARBA" id="ARBA00023002"/>
    </source>
</evidence>
<accession>A0A411WVR2</accession>
<keyword evidence="1" id="KW-0560">Oxidoreductase</keyword>
<dbReference type="InterPro" id="IPR006076">
    <property type="entry name" value="FAD-dep_OxRdtase"/>
</dbReference>
<evidence type="ECO:0000313" key="7">
    <source>
        <dbReference type="Proteomes" id="UP000628442"/>
    </source>
</evidence>
<evidence type="ECO:0000313" key="5">
    <source>
        <dbReference type="EMBL" id="QBI00834.1"/>
    </source>
</evidence>
<keyword evidence="2" id="KW-1133">Transmembrane helix</keyword>
<organism evidence="4 7">
    <name type="scientific">Pseudoduganella albidiflava</name>
    <dbReference type="NCBI Taxonomy" id="321983"/>
    <lineage>
        <taxon>Bacteria</taxon>
        <taxon>Pseudomonadati</taxon>
        <taxon>Pseudomonadota</taxon>
        <taxon>Betaproteobacteria</taxon>
        <taxon>Burkholderiales</taxon>
        <taxon>Oxalobacteraceae</taxon>
        <taxon>Telluria group</taxon>
        <taxon>Pseudoduganella</taxon>
    </lineage>
</organism>
<dbReference type="Proteomes" id="UP000292307">
    <property type="component" value="Chromosome"/>
</dbReference>
<keyword evidence="2" id="KW-0472">Membrane</keyword>
<evidence type="ECO:0000259" key="3">
    <source>
        <dbReference type="Pfam" id="PF01266"/>
    </source>
</evidence>
<dbReference type="InterPro" id="IPR036188">
    <property type="entry name" value="FAD/NAD-bd_sf"/>
</dbReference>
<protein>
    <submittedName>
        <fullName evidence="5">FAD-binding oxidoreductase</fullName>
    </submittedName>
    <submittedName>
        <fullName evidence="4">FAD-dependent catabolic D-arginine dehydrogenase DauA</fullName>
    </submittedName>
</protein>
<gene>
    <name evidence="4" type="primary">dauA</name>
    <name evidence="5" type="ORF">EYF70_08225</name>
    <name evidence="4" type="ORF">GCM10007387_10070</name>
</gene>
<dbReference type="Gene3D" id="3.50.50.60">
    <property type="entry name" value="FAD/NAD(P)-binding domain"/>
    <property type="match status" value="1"/>
</dbReference>
<dbReference type="Proteomes" id="UP000628442">
    <property type="component" value="Unassembled WGS sequence"/>
</dbReference>
<feature type="transmembrane region" description="Helical" evidence="2">
    <location>
        <begin position="7"/>
        <end position="24"/>
    </location>
</feature>
<feature type="domain" description="FAD dependent oxidoreductase" evidence="3">
    <location>
        <begin position="6"/>
        <end position="349"/>
    </location>
</feature>
<evidence type="ECO:0000313" key="4">
    <source>
        <dbReference type="EMBL" id="GGY30395.1"/>
    </source>
</evidence>
<reference evidence="5 6" key="2">
    <citation type="submission" date="2019-02" db="EMBL/GenBank/DDBJ databases">
        <title>Draft Genome Sequences of Six Type Strains of the Genus Massilia.</title>
        <authorList>
            <person name="Miess H."/>
            <person name="Frediansyhah A."/>
            <person name="Gross H."/>
        </authorList>
    </citation>
    <scope>NUCLEOTIDE SEQUENCE [LARGE SCALE GENOMIC DNA]</scope>
    <source>
        <strain evidence="5 6">DSM 17472</strain>
    </source>
</reference>
<name>A0A411WVR2_9BURK</name>
<dbReference type="PANTHER" id="PTHR13847">
    <property type="entry name" value="SARCOSINE DEHYDROGENASE-RELATED"/>
    <property type="match status" value="1"/>
</dbReference>
<dbReference type="EMBL" id="CP036401">
    <property type="protein sequence ID" value="QBI00834.1"/>
    <property type="molecule type" value="Genomic_DNA"/>
</dbReference>
<dbReference type="AlphaFoldDB" id="A0A411WVR2"/>
<reference evidence="4" key="3">
    <citation type="submission" date="2022-12" db="EMBL/GenBank/DDBJ databases">
        <authorList>
            <person name="Sun Q."/>
            <person name="Kim S."/>
        </authorList>
    </citation>
    <scope>NUCLEOTIDE SEQUENCE</scope>
    <source>
        <strain evidence="4">KCTC 12343</strain>
    </source>
</reference>
<dbReference type="OrthoDB" id="9806257at2"/>
<proteinExistence type="predicted"/>
<dbReference type="PANTHER" id="PTHR13847:SF287">
    <property type="entry name" value="FAD-DEPENDENT OXIDOREDUCTASE DOMAIN-CONTAINING PROTEIN 1"/>
    <property type="match status" value="1"/>
</dbReference>
<keyword evidence="6" id="KW-1185">Reference proteome</keyword>
<dbReference type="Gene3D" id="3.30.9.10">
    <property type="entry name" value="D-Amino Acid Oxidase, subunit A, domain 2"/>
    <property type="match status" value="1"/>
</dbReference>
<dbReference type="SUPFAM" id="SSF51905">
    <property type="entry name" value="FAD/NAD(P)-binding domain"/>
    <property type="match status" value="1"/>
</dbReference>
<evidence type="ECO:0000256" key="2">
    <source>
        <dbReference type="SAM" id="Phobius"/>
    </source>
</evidence>
<sequence length="383" mass="39604">MQARSDFLVIGGGIAGASAAWWLSRTARVTVLELESQPGYHSTGRSAALYMASYGPPQVRALTLASRPFFDTPPPGFTDHPLLTPRGALLFAHEGGEAALAAHEALVRSVSAGARRLTPAETLAQVPVLRPEGLLGAILEDDAADIDVDALLQGFLRGVRARGGQVVCGAGVQALRRVEGEWRVQSAAGEFRAPVVVNAAGAWADAVGALAGATAIGLVPKRRSALLFTAPEGVATGHWPMFMDAAHEFYVKPDAGLLLGSPFNADPVAAHDVQAEELDIAIAIDAIERMTTLTVRRPRHVWAGLRSFVADGEPVIGHDPRVPGFVWAAGQGGYGIQTAPAAGELCAALALGQALPASLAGVDPAAVSPARAGLAEISDSKQG</sequence>
<dbReference type="EMBL" id="BMWV01000002">
    <property type="protein sequence ID" value="GGY30395.1"/>
    <property type="molecule type" value="Genomic_DNA"/>
</dbReference>
<dbReference type="Pfam" id="PF01266">
    <property type="entry name" value="DAO"/>
    <property type="match status" value="1"/>
</dbReference>